<proteinExistence type="predicted"/>
<organism evidence="2 3">
    <name type="scientific">Ectocarpus siliculosus</name>
    <name type="common">Brown alga</name>
    <name type="synonym">Conferva siliculosa</name>
    <dbReference type="NCBI Taxonomy" id="2880"/>
    <lineage>
        <taxon>Eukaryota</taxon>
        <taxon>Sar</taxon>
        <taxon>Stramenopiles</taxon>
        <taxon>Ochrophyta</taxon>
        <taxon>PX clade</taxon>
        <taxon>Phaeophyceae</taxon>
        <taxon>Ectocarpales</taxon>
        <taxon>Ectocarpaceae</taxon>
        <taxon>Ectocarpus</taxon>
    </lineage>
</organism>
<evidence type="ECO:0000313" key="3">
    <source>
        <dbReference type="Proteomes" id="UP000002630"/>
    </source>
</evidence>
<feature type="region of interest" description="Disordered" evidence="1">
    <location>
        <begin position="32"/>
        <end position="247"/>
    </location>
</feature>
<evidence type="ECO:0000313" key="2">
    <source>
        <dbReference type="EMBL" id="CBJ32806.1"/>
    </source>
</evidence>
<accession>D7FZJ9</accession>
<gene>
    <name evidence="2" type="ORF">Esi_0376_0005</name>
</gene>
<dbReference type="EMBL" id="FN648571">
    <property type="protein sequence ID" value="CBJ32806.1"/>
    <property type="molecule type" value="Genomic_DNA"/>
</dbReference>
<feature type="compositionally biased region" description="Polar residues" evidence="1">
    <location>
        <begin position="166"/>
        <end position="180"/>
    </location>
</feature>
<sequence length="388" mass="41145">MVTEQLGRALNALRNVHIQAWYEANGSRATAAVRTERTSAGRSFPRDGGEQEGRAETSDDRAFSAPSSSDEKEGGAVSPRGTTAPPVVTASSPAVQPRRQHSSLRSDAAAAADNDGGGSAAAGGAGAGPVAKNPLRESLRREKHHQRQQHQDYKSSRENEFKVLDSPQTAAVTSADSAPSSKGPRKSRSNSLPSEADDAVAASTAGTVGGNDGKRKRQCQESQPPRSPLPAPLSSARVGGGGDERRGYRAGLETMAAGSTEPAEAGEGRQIHYQRGDDATVLGREVKRAKKRMEAEHAVLLADRDSTISQLSGEVTKRTDENALLLVALDSAVKEMATRLSSKASAWAPMTARGRRGTGSRREVLQLSIALARQRQQQLQHLKALQQR</sequence>
<dbReference type="EMBL" id="FN649727">
    <property type="protein sequence ID" value="CBJ32806.1"/>
    <property type="molecule type" value="Genomic_DNA"/>
</dbReference>
<evidence type="ECO:0000256" key="1">
    <source>
        <dbReference type="SAM" id="MobiDB-lite"/>
    </source>
</evidence>
<feature type="compositionally biased region" description="Basic and acidic residues" evidence="1">
    <location>
        <begin position="149"/>
        <end position="163"/>
    </location>
</feature>
<reference evidence="2 3" key="1">
    <citation type="journal article" date="2010" name="Nature">
        <title>The Ectocarpus genome and the independent evolution of multicellularity in brown algae.</title>
        <authorList>
            <person name="Cock J.M."/>
            <person name="Sterck L."/>
            <person name="Rouze P."/>
            <person name="Scornet D."/>
            <person name="Allen A.E."/>
            <person name="Amoutzias G."/>
            <person name="Anthouard V."/>
            <person name="Artiguenave F."/>
            <person name="Aury J.M."/>
            <person name="Badger J.H."/>
            <person name="Beszteri B."/>
            <person name="Billiau K."/>
            <person name="Bonnet E."/>
            <person name="Bothwell J.H."/>
            <person name="Bowler C."/>
            <person name="Boyen C."/>
            <person name="Brownlee C."/>
            <person name="Carrano C.J."/>
            <person name="Charrier B."/>
            <person name="Cho G.Y."/>
            <person name="Coelho S.M."/>
            <person name="Collen J."/>
            <person name="Corre E."/>
            <person name="Da Silva C."/>
            <person name="Delage L."/>
            <person name="Delaroque N."/>
            <person name="Dittami S.M."/>
            <person name="Doulbeau S."/>
            <person name="Elias M."/>
            <person name="Farnham G."/>
            <person name="Gachon C.M."/>
            <person name="Gschloessl B."/>
            <person name="Heesch S."/>
            <person name="Jabbari K."/>
            <person name="Jubin C."/>
            <person name="Kawai H."/>
            <person name="Kimura K."/>
            <person name="Kloareg B."/>
            <person name="Kupper F.C."/>
            <person name="Lang D."/>
            <person name="Le Bail A."/>
            <person name="Leblanc C."/>
            <person name="Lerouge P."/>
            <person name="Lohr M."/>
            <person name="Lopez P.J."/>
            <person name="Martens C."/>
            <person name="Maumus F."/>
            <person name="Michel G."/>
            <person name="Miranda-Saavedra D."/>
            <person name="Morales J."/>
            <person name="Moreau H."/>
            <person name="Motomura T."/>
            <person name="Nagasato C."/>
            <person name="Napoli C.A."/>
            <person name="Nelson D.R."/>
            <person name="Nyvall-Collen P."/>
            <person name="Peters A.F."/>
            <person name="Pommier C."/>
            <person name="Potin P."/>
            <person name="Poulain J."/>
            <person name="Quesneville H."/>
            <person name="Read B."/>
            <person name="Rensing S.A."/>
            <person name="Ritter A."/>
            <person name="Rousvoal S."/>
            <person name="Samanta M."/>
            <person name="Samson G."/>
            <person name="Schroeder D.C."/>
            <person name="Segurens B."/>
            <person name="Strittmatter M."/>
            <person name="Tonon T."/>
            <person name="Tregear J.W."/>
            <person name="Valentin K."/>
            <person name="von Dassow P."/>
            <person name="Yamagishi T."/>
            <person name="Van de Peer Y."/>
            <person name="Wincker P."/>
        </authorList>
    </citation>
    <scope>NUCLEOTIDE SEQUENCE [LARGE SCALE GENOMIC DNA]</scope>
    <source>
        <strain evidence="3">Ec32 / CCAP1310/4</strain>
    </source>
</reference>
<dbReference type="AlphaFoldDB" id="D7FZJ9"/>
<dbReference type="OrthoDB" id="10460298at2759"/>
<keyword evidence="3" id="KW-1185">Reference proteome</keyword>
<name>D7FZJ9_ECTSI</name>
<dbReference type="Proteomes" id="UP000002630">
    <property type="component" value="Linkage Group LG02"/>
</dbReference>
<feature type="compositionally biased region" description="Basic and acidic residues" evidence="1">
    <location>
        <begin position="34"/>
        <end position="62"/>
    </location>
</feature>
<dbReference type="InParanoid" id="D7FZJ9"/>
<protein>
    <submittedName>
        <fullName evidence="2">Uncharacterized protein</fullName>
    </submittedName>
</protein>
<feature type="compositionally biased region" description="Gly residues" evidence="1">
    <location>
        <begin position="115"/>
        <end position="127"/>
    </location>
</feature>